<evidence type="ECO:0000259" key="3">
    <source>
        <dbReference type="PROSITE" id="PS50977"/>
    </source>
</evidence>
<feature type="domain" description="HTH tetR-type" evidence="3">
    <location>
        <begin position="11"/>
        <end position="71"/>
    </location>
</feature>
<dbReference type="SUPFAM" id="SSF48498">
    <property type="entry name" value="Tetracyclin repressor-like, C-terminal domain"/>
    <property type="match status" value="1"/>
</dbReference>
<proteinExistence type="predicted"/>
<dbReference type="PANTHER" id="PTHR30055:SF237">
    <property type="entry name" value="TRANSCRIPTIONAL REPRESSOR MCE3R"/>
    <property type="match status" value="1"/>
</dbReference>
<evidence type="ECO:0000256" key="1">
    <source>
        <dbReference type="ARBA" id="ARBA00023125"/>
    </source>
</evidence>
<dbReference type="Pfam" id="PF17932">
    <property type="entry name" value="TetR_C_24"/>
    <property type="match status" value="1"/>
</dbReference>
<keyword evidence="1 2" id="KW-0238">DNA-binding</keyword>
<name>A0A2T8F8A7_9ACTN</name>
<organism evidence="4 5">
    <name type="scientific">Nocardioides gansuensis</name>
    <dbReference type="NCBI Taxonomy" id="2138300"/>
    <lineage>
        <taxon>Bacteria</taxon>
        <taxon>Bacillati</taxon>
        <taxon>Actinomycetota</taxon>
        <taxon>Actinomycetes</taxon>
        <taxon>Propionibacteriales</taxon>
        <taxon>Nocardioidaceae</taxon>
        <taxon>Nocardioides</taxon>
    </lineage>
</organism>
<evidence type="ECO:0000256" key="2">
    <source>
        <dbReference type="PROSITE-ProRule" id="PRU00335"/>
    </source>
</evidence>
<dbReference type="AlphaFoldDB" id="A0A2T8F8A7"/>
<feature type="DNA-binding region" description="H-T-H motif" evidence="2">
    <location>
        <begin position="34"/>
        <end position="53"/>
    </location>
</feature>
<dbReference type="Gene3D" id="1.10.357.10">
    <property type="entry name" value="Tetracycline Repressor, domain 2"/>
    <property type="match status" value="1"/>
</dbReference>
<dbReference type="InterPro" id="IPR036271">
    <property type="entry name" value="Tet_transcr_reg_TetR-rel_C_sf"/>
</dbReference>
<dbReference type="SUPFAM" id="SSF46689">
    <property type="entry name" value="Homeodomain-like"/>
    <property type="match status" value="1"/>
</dbReference>
<dbReference type="GO" id="GO:0000976">
    <property type="term" value="F:transcription cis-regulatory region binding"/>
    <property type="evidence" value="ECO:0007669"/>
    <property type="project" value="TreeGrafter"/>
</dbReference>
<dbReference type="Pfam" id="PF00440">
    <property type="entry name" value="TetR_N"/>
    <property type="match status" value="1"/>
</dbReference>
<comment type="caution">
    <text evidence="4">The sequence shown here is derived from an EMBL/GenBank/DDBJ whole genome shotgun (WGS) entry which is preliminary data.</text>
</comment>
<reference evidence="4 5" key="1">
    <citation type="submission" date="2018-04" db="EMBL/GenBank/DDBJ databases">
        <title>Genome of Nocardioides gansuensis WSJ-1.</title>
        <authorList>
            <person name="Wu S."/>
            <person name="Wang G."/>
        </authorList>
    </citation>
    <scope>NUCLEOTIDE SEQUENCE [LARGE SCALE GENOMIC DNA]</scope>
    <source>
        <strain evidence="4 5">WSJ-1</strain>
    </source>
</reference>
<dbReference type="PROSITE" id="PS50977">
    <property type="entry name" value="HTH_TETR_2"/>
    <property type="match status" value="1"/>
</dbReference>
<gene>
    <name evidence="4" type="ORF">DDE18_14750</name>
</gene>
<dbReference type="GO" id="GO:0003700">
    <property type="term" value="F:DNA-binding transcription factor activity"/>
    <property type="evidence" value="ECO:0007669"/>
    <property type="project" value="TreeGrafter"/>
</dbReference>
<dbReference type="EMBL" id="QDGZ01000006">
    <property type="protein sequence ID" value="PVG81958.1"/>
    <property type="molecule type" value="Genomic_DNA"/>
</dbReference>
<dbReference type="Gene3D" id="1.10.10.60">
    <property type="entry name" value="Homeodomain-like"/>
    <property type="match status" value="1"/>
</dbReference>
<dbReference type="RefSeq" id="WP_116573026.1">
    <property type="nucleotide sequence ID" value="NZ_QDGZ01000006.1"/>
</dbReference>
<dbReference type="PRINTS" id="PR00455">
    <property type="entry name" value="HTHTETR"/>
</dbReference>
<dbReference type="InterPro" id="IPR050109">
    <property type="entry name" value="HTH-type_TetR-like_transc_reg"/>
</dbReference>
<dbReference type="PANTHER" id="PTHR30055">
    <property type="entry name" value="HTH-TYPE TRANSCRIPTIONAL REGULATOR RUTR"/>
    <property type="match status" value="1"/>
</dbReference>
<evidence type="ECO:0000313" key="4">
    <source>
        <dbReference type="EMBL" id="PVG81958.1"/>
    </source>
</evidence>
<keyword evidence="5" id="KW-1185">Reference proteome</keyword>
<dbReference type="InterPro" id="IPR001647">
    <property type="entry name" value="HTH_TetR"/>
</dbReference>
<dbReference type="InterPro" id="IPR009057">
    <property type="entry name" value="Homeodomain-like_sf"/>
</dbReference>
<dbReference type="Proteomes" id="UP000246018">
    <property type="component" value="Unassembled WGS sequence"/>
</dbReference>
<accession>A0A2T8F8A7</accession>
<protein>
    <submittedName>
        <fullName evidence="4">TetR family transcriptional regulator</fullName>
    </submittedName>
</protein>
<dbReference type="OrthoDB" id="3186364at2"/>
<evidence type="ECO:0000313" key="5">
    <source>
        <dbReference type="Proteomes" id="UP000246018"/>
    </source>
</evidence>
<dbReference type="InterPro" id="IPR041490">
    <property type="entry name" value="KstR2_TetR_C"/>
</dbReference>
<sequence length="195" mass="20806">MSGPEGASLPTSRRQQIIEVAAGLFAERGFHGVSIYDLGAAMGTSGAALYKHFASKDALLGAMLVDISERLLSEGQQRADAAAEEGPDVVLAALIAWHVEFALTHPALITVQLRDLASLSEEDRKTVRRLQRRYVELWVDAVSAAVGADEAHARSAAHAVFGMINSTPHSALLGRDDMAGQLQRMAHAALHACRS</sequence>